<dbReference type="Proteomes" id="UP000247409">
    <property type="component" value="Unassembled WGS sequence"/>
</dbReference>
<sequence>MGSEKIVTVDPSTVSSLPQDDRKTAKRKSFHLEEDQAIGEATPLVGSSSIARFNGSDHHEMENEPKPIVKLSPKGTDYTAGAEETANGTSCDPCRVPPSESSATLTRAIAPARAIVVDTPPRHEQSHPDESTLASSRNALLVLRN</sequence>
<feature type="compositionally biased region" description="Basic and acidic residues" evidence="1">
    <location>
        <begin position="120"/>
        <end position="130"/>
    </location>
</feature>
<keyword evidence="3" id="KW-1185">Reference proteome</keyword>
<proteinExistence type="predicted"/>
<feature type="compositionally biased region" description="Basic and acidic residues" evidence="1">
    <location>
        <begin position="55"/>
        <end position="67"/>
    </location>
</feature>
<organism evidence="2 3">
    <name type="scientific">Gracilariopsis chorda</name>
    <dbReference type="NCBI Taxonomy" id="448386"/>
    <lineage>
        <taxon>Eukaryota</taxon>
        <taxon>Rhodophyta</taxon>
        <taxon>Florideophyceae</taxon>
        <taxon>Rhodymeniophycidae</taxon>
        <taxon>Gracilariales</taxon>
        <taxon>Gracilariaceae</taxon>
        <taxon>Gracilariopsis</taxon>
    </lineage>
</organism>
<feature type="region of interest" description="Disordered" evidence="1">
    <location>
        <begin position="120"/>
        <end position="145"/>
    </location>
</feature>
<gene>
    <name evidence="2" type="ORF">BWQ96_07436</name>
</gene>
<dbReference type="AlphaFoldDB" id="A0A2V3IL74"/>
<evidence type="ECO:0000313" key="3">
    <source>
        <dbReference type="Proteomes" id="UP000247409"/>
    </source>
</evidence>
<protein>
    <submittedName>
        <fullName evidence="2">Uncharacterized protein</fullName>
    </submittedName>
</protein>
<name>A0A2V3IL74_9FLOR</name>
<evidence type="ECO:0000313" key="2">
    <source>
        <dbReference type="EMBL" id="PXF42842.1"/>
    </source>
</evidence>
<accession>A0A2V3IL74</accession>
<reference evidence="2 3" key="1">
    <citation type="journal article" date="2018" name="Mol. Biol. Evol.">
        <title>Analysis of the draft genome of the red seaweed Gracilariopsis chorda provides insights into genome size evolution in Rhodophyta.</title>
        <authorList>
            <person name="Lee J."/>
            <person name="Yang E.C."/>
            <person name="Graf L."/>
            <person name="Yang J.H."/>
            <person name="Qiu H."/>
            <person name="Zel Zion U."/>
            <person name="Chan C.X."/>
            <person name="Stephens T.G."/>
            <person name="Weber A.P.M."/>
            <person name="Boo G.H."/>
            <person name="Boo S.M."/>
            <person name="Kim K.M."/>
            <person name="Shin Y."/>
            <person name="Jung M."/>
            <person name="Lee S.J."/>
            <person name="Yim H.S."/>
            <person name="Lee J.H."/>
            <person name="Bhattacharya D."/>
            <person name="Yoon H.S."/>
        </authorList>
    </citation>
    <scope>NUCLEOTIDE SEQUENCE [LARGE SCALE GENOMIC DNA]</scope>
    <source>
        <strain evidence="2 3">SKKU-2015</strain>
        <tissue evidence="2">Whole body</tissue>
    </source>
</reference>
<comment type="caution">
    <text evidence="2">The sequence shown here is derived from an EMBL/GenBank/DDBJ whole genome shotgun (WGS) entry which is preliminary data.</text>
</comment>
<dbReference type="EMBL" id="NBIV01000148">
    <property type="protein sequence ID" value="PXF42842.1"/>
    <property type="molecule type" value="Genomic_DNA"/>
</dbReference>
<evidence type="ECO:0000256" key="1">
    <source>
        <dbReference type="SAM" id="MobiDB-lite"/>
    </source>
</evidence>
<feature type="region of interest" description="Disordered" evidence="1">
    <location>
        <begin position="1"/>
        <end position="100"/>
    </location>
</feature>